<protein>
    <submittedName>
        <fullName evidence="2">Uncharacterized protein</fullName>
    </submittedName>
</protein>
<accession>A0A4Z1NP81</accession>
<sequence>MWYFKARYNPNLITHHQVEQFGRQDRTGKITAMTRIKRDRQRTELPQSFGDQAMIRISLDAAPSEIRTVRKRSRRPGVSVAMAALKGRADGRQCVEPVKSLSPPWAAGNVLSPHKALEQHDAMRKAARIPIGLPLLACILMAWHNTAPTILANFRSISNSEEKGTNQNQEYGIPRTVDRFHGNRRTSKAPNLSSVPAGLMGQEAERASDGAMFVHRITVAPGAQSILISAIFVAWFKLSEGFRGRSKRANNGWHDERRRRSKQRAKASFESTVSPRCRNTRQFDVGQKYATKPELSQIEGRYGTGAKAYGYHWLQRSTYSRQLPENVAKLWLWFQYIMTSDEKAESFEGRRMGRLCDGGQRVCQPSMPKDNALWMKCGHDQ</sequence>
<dbReference type="Proteomes" id="UP000298493">
    <property type="component" value="Unassembled WGS sequence"/>
</dbReference>
<name>A0A4Z1NP81_9PEZI</name>
<comment type="caution">
    <text evidence="2">The sequence shown here is derived from an EMBL/GenBank/DDBJ whole genome shotgun (WGS) entry which is preliminary data.</text>
</comment>
<dbReference type="AlphaFoldDB" id="A0A4Z1NP81"/>
<dbReference type="EMBL" id="SNSC02000019">
    <property type="protein sequence ID" value="TID16036.1"/>
    <property type="molecule type" value="Genomic_DNA"/>
</dbReference>
<feature type="region of interest" description="Disordered" evidence="1">
    <location>
        <begin position="248"/>
        <end position="273"/>
    </location>
</feature>
<proteinExistence type="predicted"/>
<gene>
    <name evidence="2" type="ORF">E6O75_ATG09094</name>
</gene>
<keyword evidence="3" id="KW-1185">Reference proteome</keyword>
<organism evidence="2 3">
    <name type="scientific">Venturia nashicola</name>
    <dbReference type="NCBI Taxonomy" id="86259"/>
    <lineage>
        <taxon>Eukaryota</taxon>
        <taxon>Fungi</taxon>
        <taxon>Dikarya</taxon>
        <taxon>Ascomycota</taxon>
        <taxon>Pezizomycotina</taxon>
        <taxon>Dothideomycetes</taxon>
        <taxon>Pleosporomycetidae</taxon>
        <taxon>Venturiales</taxon>
        <taxon>Venturiaceae</taxon>
        <taxon>Venturia</taxon>
    </lineage>
</organism>
<evidence type="ECO:0000256" key="1">
    <source>
        <dbReference type="SAM" id="MobiDB-lite"/>
    </source>
</evidence>
<evidence type="ECO:0000313" key="3">
    <source>
        <dbReference type="Proteomes" id="UP000298493"/>
    </source>
</evidence>
<reference evidence="2 3" key="1">
    <citation type="submission" date="2019-04" db="EMBL/GenBank/DDBJ databases">
        <title>High contiguity whole genome sequence and gene annotation resource for two Venturia nashicola isolates.</title>
        <authorList>
            <person name="Prokchorchik M."/>
            <person name="Won K."/>
            <person name="Lee Y."/>
            <person name="Choi E.D."/>
            <person name="Segonzac C."/>
            <person name="Sohn K.H."/>
        </authorList>
    </citation>
    <scope>NUCLEOTIDE SEQUENCE [LARGE SCALE GENOMIC DNA]</scope>
    <source>
        <strain evidence="2 3">PRI2</strain>
    </source>
</reference>
<evidence type="ECO:0000313" key="2">
    <source>
        <dbReference type="EMBL" id="TID16036.1"/>
    </source>
</evidence>